<dbReference type="PANTHER" id="PTHR43677">
    <property type="entry name" value="SHORT-CHAIN DEHYDROGENASE/REDUCTASE"/>
    <property type="match status" value="1"/>
</dbReference>
<protein>
    <submittedName>
        <fullName evidence="2">NADPH:quinone reductase-like Zn-dependent oxidoreductase</fullName>
    </submittedName>
</protein>
<accession>A0A927MBN0</accession>
<dbReference type="SUPFAM" id="SSF51735">
    <property type="entry name" value="NAD(P)-binding Rossmann-fold domains"/>
    <property type="match status" value="1"/>
</dbReference>
<dbReference type="InterPro" id="IPR051397">
    <property type="entry name" value="Zn-ADH-like_protein"/>
</dbReference>
<comment type="caution">
    <text evidence="2">The sequence shown here is derived from an EMBL/GenBank/DDBJ whole genome shotgun (WGS) entry which is preliminary data.</text>
</comment>
<dbReference type="Gene3D" id="3.40.50.720">
    <property type="entry name" value="NAD(P)-binding Rossmann-like Domain"/>
    <property type="match status" value="1"/>
</dbReference>
<dbReference type="InterPro" id="IPR020843">
    <property type="entry name" value="ER"/>
</dbReference>
<sequence>MRAAVITECGRPPGLVHRSSPTAGVGEVAVSVTAAPITPLDVLCASGTSYLGAPALPYVPGVQGVGVLDDGTAVWFPTAAGMRPGDGSMAERVLVPTGDIVALPDGVDHRLVAALGLSAVAAWQALTWRGELRPGEQVLVLGAGGVVGQAAVQIARLCGARRVIAGARSVRGQDRARALGADAVVALPDGDDVDSLAGRFRDAADGPVDLVLDPLFGVPAAAALRALRPGGRLVNLGSSAGETARFDSATLRGGSLRVLGYTNNDLTAGQRATSIGVIAGHIRAGRLMVEHESVPLTDVAAAWTRQAGGTATRRIVLVPGDGTSPG</sequence>
<organism evidence="2 3">
    <name type="scientific">Plantactinospora soyae</name>
    <dbReference type="NCBI Taxonomy" id="1544732"/>
    <lineage>
        <taxon>Bacteria</taxon>
        <taxon>Bacillati</taxon>
        <taxon>Actinomycetota</taxon>
        <taxon>Actinomycetes</taxon>
        <taxon>Micromonosporales</taxon>
        <taxon>Micromonosporaceae</taxon>
        <taxon>Plantactinospora</taxon>
    </lineage>
</organism>
<dbReference type="SMART" id="SM00829">
    <property type="entry name" value="PKS_ER"/>
    <property type="match status" value="1"/>
</dbReference>
<dbReference type="Gene3D" id="3.90.180.10">
    <property type="entry name" value="Medium-chain alcohol dehydrogenases, catalytic domain"/>
    <property type="match status" value="1"/>
</dbReference>
<evidence type="ECO:0000313" key="2">
    <source>
        <dbReference type="EMBL" id="MBE1491514.1"/>
    </source>
</evidence>
<evidence type="ECO:0000259" key="1">
    <source>
        <dbReference type="SMART" id="SM00829"/>
    </source>
</evidence>
<dbReference type="InterPro" id="IPR011032">
    <property type="entry name" value="GroES-like_sf"/>
</dbReference>
<dbReference type="Pfam" id="PF00107">
    <property type="entry name" value="ADH_zinc_N"/>
    <property type="match status" value="1"/>
</dbReference>
<reference evidence="2" key="1">
    <citation type="submission" date="2020-10" db="EMBL/GenBank/DDBJ databases">
        <title>Sequencing the genomes of 1000 actinobacteria strains.</title>
        <authorList>
            <person name="Klenk H.-P."/>
        </authorList>
    </citation>
    <scope>NUCLEOTIDE SEQUENCE</scope>
    <source>
        <strain evidence="2">DSM 46832</strain>
    </source>
</reference>
<keyword evidence="3" id="KW-1185">Reference proteome</keyword>
<dbReference type="SUPFAM" id="SSF50129">
    <property type="entry name" value="GroES-like"/>
    <property type="match status" value="1"/>
</dbReference>
<name>A0A927MBN0_9ACTN</name>
<evidence type="ECO:0000313" key="3">
    <source>
        <dbReference type="Proteomes" id="UP000649753"/>
    </source>
</evidence>
<dbReference type="InterPro" id="IPR036291">
    <property type="entry name" value="NAD(P)-bd_dom_sf"/>
</dbReference>
<gene>
    <name evidence="2" type="ORF">H4W31_007152</name>
</gene>
<proteinExistence type="predicted"/>
<dbReference type="RefSeq" id="WP_192770576.1">
    <property type="nucleotide sequence ID" value="NZ_JADBEB010000001.1"/>
</dbReference>
<feature type="domain" description="Enoyl reductase (ER)" evidence="1">
    <location>
        <begin position="10"/>
        <end position="317"/>
    </location>
</feature>
<dbReference type="Proteomes" id="UP000649753">
    <property type="component" value="Unassembled WGS sequence"/>
</dbReference>
<dbReference type="InterPro" id="IPR013149">
    <property type="entry name" value="ADH-like_C"/>
</dbReference>
<dbReference type="AlphaFoldDB" id="A0A927MBN0"/>
<dbReference type="PANTHER" id="PTHR43677:SF11">
    <property type="entry name" value="ZINC-CONTAINING ALCOHOL DEHYDROGENASE"/>
    <property type="match status" value="1"/>
</dbReference>
<dbReference type="GO" id="GO:0016491">
    <property type="term" value="F:oxidoreductase activity"/>
    <property type="evidence" value="ECO:0007669"/>
    <property type="project" value="InterPro"/>
</dbReference>
<dbReference type="EMBL" id="JADBEB010000001">
    <property type="protein sequence ID" value="MBE1491514.1"/>
    <property type="molecule type" value="Genomic_DNA"/>
</dbReference>